<accession>A0ABR1I136</accession>
<comment type="caution">
    <text evidence="2">The sequence shown here is derived from an EMBL/GenBank/DDBJ whole genome shotgun (WGS) entry which is preliminary data.</text>
</comment>
<protein>
    <recommendedName>
        <fullName evidence="1">Peptidase S12 Pab87-related C-terminal domain-containing protein</fullName>
    </recommendedName>
</protein>
<keyword evidence="3" id="KW-1185">Reference proteome</keyword>
<dbReference type="EMBL" id="JAZAVK010000063">
    <property type="protein sequence ID" value="KAK7426663.1"/>
    <property type="molecule type" value="Genomic_DNA"/>
</dbReference>
<organism evidence="2 3">
    <name type="scientific">Neonectria magnoliae</name>
    <dbReference type="NCBI Taxonomy" id="2732573"/>
    <lineage>
        <taxon>Eukaryota</taxon>
        <taxon>Fungi</taxon>
        <taxon>Dikarya</taxon>
        <taxon>Ascomycota</taxon>
        <taxon>Pezizomycotina</taxon>
        <taxon>Sordariomycetes</taxon>
        <taxon>Hypocreomycetidae</taxon>
        <taxon>Hypocreales</taxon>
        <taxon>Nectriaceae</taxon>
        <taxon>Neonectria</taxon>
    </lineage>
</organism>
<evidence type="ECO:0000313" key="3">
    <source>
        <dbReference type="Proteomes" id="UP001498421"/>
    </source>
</evidence>
<dbReference type="Pfam" id="PF11954">
    <property type="entry name" value="DUF3471"/>
    <property type="match status" value="1"/>
</dbReference>
<proteinExistence type="predicted"/>
<evidence type="ECO:0000259" key="1">
    <source>
        <dbReference type="Pfam" id="PF11954"/>
    </source>
</evidence>
<sequence>MNLVTNPDVDSRDYSIGRDSEDRLVTGHTGELGGFLSAYWTFPDDDCSLVVLTNSFQVNGGSTSIIAQLLAQTLFDMRPVVDFKEVARNVVSNTKGRCDIITKEWNAHRIPNTCPGPLDAYVGEYSNDGLAMSLSATRTSDAPCPLRLCINGIEEQVFELYHYHTDSRTFLQSTRDACIENGYSMYLLSWESWIIEFDLSEDGLFGKIKWVLDPDEPVDSQVFLRK</sequence>
<reference evidence="2 3" key="1">
    <citation type="journal article" date="2025" name="Microbiol. Resour. Announc.">
        <title>Draft genome sequences for Neonectria magnoliae and Neonectria punicea, canker pathogens of Liriodendron tulipifera and Acer saccharum in West Virginia.</title>
        <authorList>
            <person name="Petronek H.M."/>
            <person name="Kasson M.T."/>
            <person name="Metheny A.M."/>
            <person name="Stauder C.M."/>
            <person name="Lovett B."/>
            <person name="Lynch S.C."/>
            <person name="Garnas J.R."/>
            <person name="Kasson L.R."/>
            <person name="Stajich J.E."/>
        </authorList>
    </citation>
    <scope>NUCLEOTIDE SEQUENCE [LARGE SCALE GENOMIC DNA]</scope>
    <source>
        <strain evidence="2 3">NRRL 64651</strain>
    </source>
</reference>
<dbReference type="Gene3D" id="3.40.710.10">
    <property type="entry name" value="DD-peptidase/beta-lactamase superfamily"/>
    <property type="match status" value="1"/>
</dbReference>
<feature type="domain" description="Peptidase S12 Pab87-related C-terminal" evidence="1">
    <location>
        <begin position="115"/>
        <end position="220"/>
    </location>
</feature>
<dbReference type="InterPro" id="IPR012338">
    <property type="entry name" value="Beta-lactam/transpept-like"/>
</dbReference>
<dbReference type="InterPro" id="IPR021860">
    <property type="entry name" value="Peptidase_S12_Pab87-rel_C"/>
</dbReference>
<evidence type="ECO:0000313" key="2">
    <source>
        <dbReference type="EMBL" id="KAK7426663.1"/>
    </source>
</evidence>
<dbReference type="SUPFAM" id="SSF56601">
    <property type="entry name" value="beta-lactamase/transpeptidase-like"/>
    <property type="match status" value="1"/>
</dbReference>
<name>A0ABR1I136_9HYPO</name>
<gene>
    <name evidence="2" type="ORF">QQZ08_006841</name>
</gene>
<dbReference type="Proteomes" id="UP001498421">
    <property type="component" value="Unassembled WGS sequence"/>
</dbReference>